<protein>
    <submittedName>
        <fullName evidence="2">Uncharacterized protein</fullName>
    </submittedName>
</protein>
<evidence type="ECO:0000313" key="3">
    <source>
        <dbReference type="Proteomes" id="UP000077856"/>
    </source>
</evidence>
<organism evidence="2 3">
    <name type="scientific">Cytobacillus oceanisediminis 2691</name>
    <dbReference type="NCBI Taxonomy" id="1196031"/>
    <lineage>
        <taxon>Bacteria</taxon>
        <taxon>Bacillati</taxon>
        <taxon>Bacillota</taxon>
        <taxon>Bacilli</taxon>
        <taxon>Bacillales</taxon>
        <taxon>Bacillaceae</taxon>
        <taxon>Cytobacillus</taxon>
    </lineage>
</organism>
<proteinExistence type="predicted"/>
<gene>
    <name evidence="2" type="ORF">A361_18070</name>
</gene>
<dbReference type="STRING" id="1196031.A361_18070"/>
<feature type="transmembrane region" description="Helical" evidence="1">
    <location>
        <begin position="6"/>
        <end position="23"/>
    </location>
</feature>
<name>A0A160MDT3_9BACI</name>
<dbReference type="Proteomes" id="UP000077856">
    <property type="component" value="Chromosome"/>
</dbReference>
<keyword evidence="1" id="KW-0472">Membrane</keyword>
<keyword evidence="1" id="KW-0812">Transmembrane</keyword>
<feature type="transmembrane region" description="Helical" evidence="1">
    <location>
        <begin position="30"/>
        <end position="49"/>
    </location>
</feature>
<dbReference type="KEGG" id="bon:A361_18070"/>
<dbReference type="AlphaFoldDB" id="A0A160MDT3"/>
<sequence length="109" mass="12240">MKKNIFIMFITLAAETLITLLASRAFSIRFIEIMFFSGMVFTALTVWFSSSGGMVTRFMDSTASAMTGFISKREEFSFRPNYAVLGSVIFLLIGLVFFILLLTNIIPPI</sequence>
<evidence type="ECO:0000256" key="1">
    <source>
        <dbReference type="SAM" id="Phobius"/>
    </source>
</evidence>
<feature type="transmembrane region" description="Helical" evidence="1">
    <location>
        <begin position="82"/>
        <end position="106"/>
    </location>
</feature>
<accession>A0A160MDT3</accession>
<keyword evidence="1" id="KW-1133">Transmembrane helix</keyword>
<evidence type="ECO:0000313" key="2">
    <source>
        <dbReference type="EMBL" id="AND40974.1"/>
    </source>
</evidence>
<reference evidence="2 3" key="1">
    <citation type="submission" date="2016-04" db="EMBL/GenBank/DDBJ databases">
        <title>Complete genome sequence of Bacillus oceanisediminis strain 2691.</title>
        <authorList>
            <person name="Jeong H."/>
            <person name="Kim H.J."/>
            <person name="Lee D.-W."/>
        </authorList>
    </citation>
    <scope>NUCLEOTIDE SEQUENCE [LARGE SCALE GENOMIC DNA]</scope>
    <source>
        <strain evidence="2 3">2691</strain>
    </source>
</reference>
<dbReference type="EMBL" id="CP015506">
    <property type="protein sequence ID" value="AND40974.1"/>
    <property type="molecule type" value="Genomic_DNA"/>
</dbReference>
<dbReference type="eggNOG" id="ENOG5032J2P">
    <property type="taxonomic scope" value="Bacteria"/>
</dbReference>